<dbReference type="RefSeq" id="WP_130475500.1">
    <property type="nucleotide sequence ID" value="NZ_SFCC01000005.1"/>
</dbReference>
<dbReference type="PANTHER" id="PTHR46696:SF1">
    <property type="entry name" value="CYTOCHROME P450 YJIB-RELATED"/>
    <property type="match status" value="1"/>
</dbReference>
<keyword evidence="10" id="KW-1185">Reference proteome</keyword>
<evidence type="ECO:0000256" key="4">
    <source>
        <dbReference type="ARBA" id="ARBA00022723"/>
    </source>
</evidence>
<name>A0A4V2EM64_9PSEU</name>
<comment type="similarity">
    <text evidence="2">Belongs to the cytochrome P450 family.</text>
</comment>
<dbReference type="Proteomes" id="UP000292003">
    <property type="component" value="Unassembled WGS sequence"/>
</dbReference>
<dbReference type="OrthoDB" id="3804058at2"/>
<keyword evidence="7" id="KW-0503">Monooxygenase</keyword>
<comment type="pathway">
    <text evidence="1">Antibiotic biosynthesis; vancomycin biosynthesis.</text>
</comment>
<dbReference type="Pfam" id="PF00067">
    <property type="entry name" value="p450"/>
    <property type="match status" value="1"/>
</dbReference>
<comment type="function">
    <text evidence="8">Involved in the coupling of aromatic side chains of the heptapeptide of vancomycin.</text>
</comment>
<dbReference type="InterPro" id="IPR001128">
    <property type="entry name" value="Cyt_P450"/>
</dbReference>
<dbReference type="InterPro" id="IPR036396">
    <property type="entry name" value="Cyt_P450_sf"/>
</dbReference>
<reference evidence="9 10" key="1">
    <citation type="submission" date="2019-02" db="EMBL/GenBank/DDBJ databases">
        <title>Draft genome sequence of Amycolatopsis sp. 8-3EHSu isolated from roots of Suaeda maritima.</title>
        <authorList>
            <person name="Duangmal K."/>
            <person name="Chantavorakit T."/>
        </authorList>
    </citation>
    <scope>NUCLEOTIDE SEQUENCE [LARGE SCALE GENOMIC DNA]</scope>
    <source>
        <strain evidence="9 10">8-3EHSu</strain>
    </source>
</reference>
<dbReference type="Gene3D" id="1.10.630.10">
    <property type="entry name" value="Cytochrome P450"/>
    <property type="match status" value="1"/>
</dbReference>
<keyword evidence="5" id="KW-0560">Oxidoreductase</keyword>
<evidence type="ECO:0000256" key="7">
    <source>
        <dbReference type="ARBA" id="ARBA00023033"/>
    </source>
</evidence>
<dbReference type="GO" id="GO:0004497">
    <property type="term" value="F:monooxygenase activity"/>
    <property type="evidence" value="ECO:0007669"/>
    <property type="project" value="UniProtKB-KW"/>
</dbReference>
<evidence type="ECO:0000256" key="8">
    <source>
        <dbReference type="ARBA" id="ARBA00055433"/>
    </source>
</evidence>
<evidence type="ECO:0000256" key="6">
    <source>
        <dbReference type="ARBA" id="ARBA00023004"/>
    </source>
</evidence>
<comment type="caution">
    <text evidence="9">The sequence shown here is derived from an EMBL/GenBank/DDBJ whole genome shotgun (WGS) entry which is preliminary data.</text>
</comment>
<dbReference type="InterPro" id="IPR002397">
    <property type="entry name" value="Cyt_P450_B"/>
</dbReference>
<evidence type="ECO:0000256" key="5">
    <source>
        <dbReference type="ARBA" id="ARBA00023002"/>
    </source>
</evidence>
<dbReference type="PRINTS" id="PR00359">
    <property type="entry name" value="BP450"/>
</dbReference>
<dbReference type="GO" id="GO:0020037">
    <property type="term" value="F:heme binding"/>
    <property type="evidence" value="ECO:0007669"/>
    <property type="project" value="InterPro"/>
</dbReference>
<sequence>MTVSEELPALESLRSPALGENPVLRSMQERKPIWRVRTETGDEAWLVLGADEVRKLMLDRRLVRTHPKPEDAAQFTDNPIFRMIAGGTGGGDAHPYDVHAQQRSLLMPLFTHKKMTALRPKVERIVHEAIDRMLARTPPVDLQAAISVPVPLVVLCELMGVPEDERDHFAALLDRMHLVGDDSGQADFFGYLMDLTARKRSAPADDVLSTVAAIPGCSDAIAATTACLLVFAGHESVSSHISNGMARLLTRPDLRAQLTADPDLIDGAVEELLRTANFGGGWQPHYAYEDIEMCGVTIRAGDLVLPDFAMANYDPRAFDAPDEIDFHRAPNNHLTFAHGVWHCVGASLARLELRIVFSLLLDRVPTLRLAIPREELGARGEDDPQRLASTLSSLPVAW</sequence>
<dbReference type="FunFam" id="1.10.630.10:FF:000018">
    <property type="entry name" value="Cytochrome P450 monooxygenase"/>
    <property type="match status" value="1"/>
</dbReference>
<dbReference type="EMBL" id="SFCC01000005">
    <property type="protein sequence ID" value="RZQ63975.1"/>
    <property type="molecule type" value="Genomic_DNA"/>
</dbReference>
<keyword evidence="6" id="KW-0408">Iron</keyword>
<evidence type="ECO:0000256" key="1">
    <source>
        <dbReference type="ARBA" id="ARBA00004660"/>
    </source>
</evidence>
<evidence type="ECO:0000313" key="9">
    <source>
        <dbReference type="EMBL" id="RZQ63975.1"/>
    </source>
</evidence>
<evidence type="ECO:0000256" key="3">
    <source>
        <dbReference type="ARBA" id="ARBA00022617"/>
    </source>
</evidence>
<dbReference type="GO" id="GO:0016705">
    <property type="term" value="F:oxidoreductase activity, acting on paired donors, with incorporation or reduction of molecular oxygen"/>
    <property type="evidence" value="ECO:0007669"/>
    <property type="project" value="InterPro"/>
</dbReference>
<accession>A0A4V2EM64</accession>
<gene>
    <name evidence="9" type="ORF">EWH70_12580</name>
</gene>
<protein>
    <submittedName>
        <fullName evidence="9">Cytochrome P450</fullName>
    </submittedName>
</protein>
<dbReference type="PANTHER" id="PTHR46696">
    <property type="entry name" value="P450, PUTATIVE (EUROFUNG)-RELATED"/>
    <property type="match status" value="1"/>
</dbReference>
<organism evidence="9 10">
    <name type="scientific">Amycolatopsis suaedae</name>
    <dbReference type="NCBI Taxonomy" id="2510978"/>
    <lineage>
        <taxon>Bacteria</taxon>
        <taxon>Bacillati</taxon>
        <taxon>Actinomycetota</taxon>
        <taxon>Actinomycetes</taxon>
        <taxon>Pseudonocardiales</taxon>
        <taxon>Pseudonocardiaceae</taxon>
        <taxon>Amycolatopsis</taxon>
    </lineage>
</organism>
<dbReference type="CDD" id="cd11031">
    <property type="entry name" value="Cyp158A-like"/>
    <property type="match status" value="1"/>
</dbReference>
<evidence type="ECO:0000313" key="10">
    <source>
        <dbReference type="Proteomes" id="UP000292003"/>
    </source>
</evidence>
<keyword evidence="4" id="KW-0479">Metal-binding</keyword>
<evidence type="ECO:0000256" key="2">
    <source>
        <dbReference type="ARBA" id="ARBA00010617"/>
    </source>
</evidence>
<proteinExistence type="inferred from homology"/>
<dbReference type="AlphaFoldDB" id="A0A4V2EM64"/>
<dbReference type="GO" id="GO:0005506">
    <property type="term" value="F:iron ion binding"/>
    <property type="evidence" value="ECO:0007669"/>
    <property type="project" value="InterPro"/>
</dbReference>
<dbReference type="SUPFAM" id="SSF48264">
    <property type="entry name" value="Cytochrome P450"/>
    <property type="match status" value="1"/>
</dbReference>
<keyword evidence="3" id="KW-0349">Heme</keyword>